<evidence type="ECO:0000313" key="3">
    <source>
        <dbReference type="Proteomes" id="UP000325811"/>
    </source>
</evidence>
<dbReference type="Pfam" id="PF05721">
    <property type="entry name" value="PhyH"/>
    <property type="match status" value="1"/>
</dbReference>
<dbReference type="InterPro" id="IPR008775">
    <property type="entry name" value="Phytyl_CoA_dOase-like"/>
</dbReference>
<dbReference type="GO" id="GO:0016706">
    <property type="term" value="F:2-oxoglutarate-dependent dioxygenase activity"/>
    <property type="evidence" value="ECO:0007669"/>
    <property type="project" value="UniProtKB-ARBA"/>
</dbReference>
<dbReference type="Proteomes" id="UP000325811">
    <property type="component" value="Chromosome I"/>
</dbReference>
<sequence>MTNYKATFERDGFLVLPKFFAEQRIDAVQAAVKAKIAARPRDVVVDVLDTNERKLLSSLTPEQIRTTRMKVNDLYLNTPAVRDIAIDTDLAKILSDCMGTPIALCNSLYFEKGSAQPPHVDAIYMTPQTHGHLLASWVALEDVHEDAGPLEYYPGSQLIPQWKFSNGTYHSVPEEMGAWHAYMDAQLKERGLTKQSFAAKKGDVFIWHAHLLHGGGPINDVRRTRKSLVFHYYTAADSRTRFRLEPQNEVFWIRRSPQSVPTALTGWKKAIRRIKRLIA</sequence>
<evidence type="ECO:0000256" key="1">
    <source>
        <dbReference type="ARBA" id="ARBA00001954"/>
    </source>
</evidence>
<dbReference type="Gene3D" id="2.60.120.620">
    <property type="entry name" value="q2cbj1_9rhob like domain"/>
    <property type="match status" value="1"/>
</dbReference>
<proteinExistence type="predicted"/>
<name>A0A5Q4YSS1_9BURK</name>
<accession>A0A5Q4YSS1</accession>
<protein>
    <submittedName>
        <fullName evidence="2">Protein involved in biosynthesis of mitomycin antibiotics/polyketide fumonisin</fullName>
    </submittedName>
</protein>
<dbReference type="GO" id="GO:0005506">
    <property type="term" value="F:iron ion binding"/>
    <property type="evidence" value="ECO:0007669"/>
    <property type="project" value="UniProtKB-ARBA"/>
</dbReference>
<dbReference type="KEGG" id="pdio:PDMSB3_1171"/>
<comment type="cofactor">
    <cofactor evidence="1">
        <name>Fe(2+)</name>
        <dbReference type="ChEBI" id="CHEBI:29033"/>
    </cofactor>
</comment>
<evidence type="ECO:0000313" key="2">
    <source>
        <dbReference type="EMBL" id="VVD27633.1"/>
    </source>
</evidence>
<dbReference type="PANTHER" id="PTHR20883">
    <property type="entry name" value="PHYTANOYL-COA DIOXYGENASE DOMAIN CONTAINING 1"/>
    <property type="match status" value="1"/>
</dbReference>
<gene>
    <name evidence="2" type="ORF">PDMSB3_1171</name>
</gene>
<dbReference type="SUPFAM" id="SSF51197">
    <property type="entry name" value="Clavaminate synthase-like"/>
    <property type="match status" value="1"/>
</dbReference>
<dbReference type="PANTHER" id="PTHR20883:SF48">
    <property type="entry name" value="ECTOINE DIOXYGENASE"/>
    <property type="match status" value="1"/>
</dbReference>
<reference evidence="2 3" key="1">
    <citation type="submission" date="2019-08" db="EMBL/GenBank/DDBJ databases">
        <authorList>
            <person name="Herpell B J."/>
        </authorList>
    </citation>
    <scope>NUCLEOTIDE SEQUENCE [LARGE SCALE GENOMIC DNA]</scope>
    <source>
        <strain evidence="3">Msb3</strain>
    </source>
</reference>
<dbReference type="AlphaFoldDB" id="A0A5Q4YSS1"/>
<dbReference type="RefSeq" id="WP_165185338.1">
    <property type="nucleotide sequence ID" value="NZ_LR699553.1"/>
</dbReference>
<keyword evidence="3" id="KW-1185">Reference proteome</keyword>
<organism evidence="2 3">
    <name type="scientific">Paraburkholderia dioscoreae</name>
    <dbReference type="NCBI Taxonomy" id="2604047"/>
    <lineage>
        <taxon>Bacteria</taxon>
        <taxon>Pseudomonadati</taxon>
        <taxon>Pseudomonadota</taxon>
        <taxon>Betaproteobacteria</taxon>
        <taxon>Burkholderiales</taxon>
        <taxon>Burkholderiaceae</taxon>
        <taxon>Paraburkholderia</taxon>
    </lineage>
</organism>
<dbReference type="EMBL" id="LR699553">
    <property type="protein sequence ID" value="VVD27633.1"/>
    <property type="molecule type" value="Genomic_DNA"/>
</dbReference>